<dbReference type="InterPro" id="IPR004821">
    <property type="entry name" value="Cyt_trans-like"/>
</dbReference>
<feature type="domain" description="Cytidyltransferase-like" evidence="5">
    <location>
        <begin position="41"/>
        <end position="128"/>
    </location>
</feature>
<evidence type="ECO:0000313" key="7">
    <source>
        <dbReference type="Proteomes" id="UP000033965"/>
    </source>
</evidence>
<dbReference type="InterPro" id="IPR001538">
    <property type="entry name" value="Man6P_isomerase-2_C"/>
</dbReference>
<comment type="caution">
    <text evidence="6">The sequence shown here is derived from an EMBL/GenBank/DDBJ whole genome shotgun (WGS) entry which is preliminary data.</text>
</comment>
<dbReference type="GO" id="GO:0016853">
    <property type="term" value="F:isomerase activity"/>
    <property type="evidence" value="ECO:0007669"/>
    <property type="project" value="UniProtKB-KW"/>
</dbReference>
<evidence type="ECO:0000259" key="5">
    <source>
        <dbReference type="Pfam" id="PF01467"/>
    </source>
</evidence>
<feature type="region of interest" description="Disordered" evidence="3">
    <location>
        <begin position="1"/>
        <end position="28"/>
    </location>
</feature>
<evidence type="ECO:0000259" key="4">
    <source>
        <dbReference type="Pfam" id="PF01050"/>
    </source>
</evidence>
<dbReference type="Gene3D" id="2.60.120.10">
    <property type="entry name" value="Jelly Rolls"/>
    <property type="match status" value="1"/>
</dbReference>
<dbReference type="SUPFAM" id="SSF52374">
    <property type="entry name" value="Nucleotidylyl transferase"/>
    <property type="match status" value="1"/>
</dbReference>
<dbReference type="CDD" id="cd02213">
    <property type="entry name" value="cupin_PMI_typeII_C"/>
    <property type="match status" value="1"/>
</dbReference>
<dbReference type="Pfam" id="PF01467">
    <property type="entry name" value="CTP_transf_like"/>
    <property type="match status" value="1"/>
</dbReference>
<dbReference type="InterPro" id="IPR014710">
    <property type="entry name" value="RmlC-like_jellyroll"/>
</dbReference>
<dbReference type="Pfam" id="PF01050">
    <property type="entry name" value="MannoseP_isomer"/>
    <property type="match status" value="1"/>
</dbReference>
<keyword evidence="2" id="KW-0548">Nucleotidyltransferase</keyword>
<reference evidence="6" key="1">
    <citation type="journal article" date="2015" name="Nature">
        <title>rRNA introns, odd ribosomes, and small enigmatic genomes across a large radiation of phyla.</title>
        <authorList>
            <person name="Brown C.T."/>
            <person name="Hug L.A."/>
            <person name="Thomas B.C."/>
            <person name="Sharon I."/>
            <person name="Castelle C.J."/>
            <person name="Singh A."/>
            <person name="Wilkins M.J."/>
            <person name="Williams K.H."/>
            <person name="Banfield J.F."/>
        </authorList>
    </citation>
    <scope>NUCLEOTIDE SEQUENCE [LARGE SCALE GENOMIC DNA]</scope>
</reference>
<name>A0A0G1VS76_9BACT</name>
<gene>
    <name evidence="6" type="ORF">UY44_C0002G0008</name>
</gene>
<organism evidence="6 7">
    <name type="scientific">Candidatus Kaiserbacteria bacterium GW2011_GWA2_49_19</name>
    <dbReference type="NCBI Taxonomy" id="1618669"/>
    <lineage>
        <taxon>Bacteria</taxon>
        <taxon>Candidatus Kaiseribacteriota</taxon>
    </lineage>
</organism>
<dbReference type="PANTHER" id="PTHR43793:SF1">
    <property type="entry name" value="FAD SYNTHASE"/>
    <property type="match status" value="1"/>
</dbReference>
<evidence type="ECO:0000256" key="2">
    <source>
        <dbReference type="ARBA" id="ARBA00022695"/>
    </source>
</evidence>
<dbReference type="SUPFAM" id="SSF51182">
    <property type="entry name" value="RmlC-like cupins"/>
    <property type="match status" value="1"/>
</dbReference>
<evidence type="ECO:0000256" key="1">
    <source>
        <dbReference type="ARBA" id="ARBA00022679"/>
    </source>
</evidence>
<dbReference type="GO" id="GO:0016779">
    <property type="term" value="F:nucleotidyltransferase activity"/>
    <property type="evidence" value="ECO:0007669"/>
    <property type="project" value="UniProtKB-KW"/>
</dbReference>
<proteinExistence type="predicted"/>
<protein>
    <submittedName>
        <fullName evidence="6">Mannose-6-phosphate isomerase/mannose-1-phosphate guanylyl transferase</fullName>
    </submittedName>
</protein>
<dbReference type="AlphaFoldDB" id="A0A0G1VS76"/>
<dbReference type="EMBL" id="LCPZ01000002">
    <property type="protein sequence ID" value="KKW09368.1"/>
    <property type="molecule type" value="Genomic_DNA"/>
</dbReference>
<keyword evidence="1 6" id="KW-0808">Transferase</keyword>
<sequence>MNANKKTQWAPDLSARGADTNRHVGQRRAPVDGSPVWIAVSGGFDSIHVGHLRMLKKARNLGDKLVVILNNDNWLLQKKGYIFMPAKERAEILLSFPFVDKVYITKHKKRSSDMSVCGALKALRPAIFANGGDRKGKKDIPETKACEELGIKMAFNVGGVKVQSSSWMIKDASRPMARTKRPWGEFYGWDRGKEWYLKTVYIKPGKRLSLQYHHRRAEYWMLVEGDATATIQKKGEETKRVQLMKGKVAHVDRKAAHRLESRRGGIVVEIAFGKFDESDIVRLEDDYGRI</sequence>
<accession>A0A0G1VS76</accession>
<evidence type="ECO:0000256" key="3">
    <source>
        <dbReference type="SAM" id="MobiDB-lite"/>
    </source>
</evidence>
<keyword evidence="6" id="KW-0413">Isomerase</keyword>
<dbReference type="InterPro" id="IPR050385">
    <property type="entry name" value="Archaeal_FAD_synthase"/>
</dbReference>
<evidence type="ECO:0000313" key="6">
    <source>
        <dbReference type="EMBL" id="KKW09368.1"/>
    </source>
</evidence>
<dbReference type="PANTHER" id="PTHR43793">
    <property type="entry name" value="FAD SYNTHASE"/>
    <property type="match status" value="1"/>
</dbReference>
<dbReference type="Proteomes" id="UP000033965">
    <property type="component" value="Unassembled WGS sequence"/>
</dbReference>
<dbReference type="Gene3D" id="3.40.50.620">
    <property type="entry name" value="HUPs"/>
    <property type="match status" value="1"/>
</dbReference>
<feature type="domain" description="Mannose-6-phosphate isomerase type II C-terminal" evidence="4">
    <location>
        <begin position="178"/>
        <end position="285"/>
    </location>
</feature>
<dbReference type="InterPro" id="IPR014729">
    <property type="entry name" value="Rossmann-like_a/b/a_fold"/>
</dbReference>
<dbReference type="GO" id="GO:0005976">
    <property type="term" value="P:polysaccharide metabolic process"/>
    <property type="evidence" value="ECO:0007669"/>
    <property type="project" value="InterPro"/>
</dbReference>
<dbReference type="InterPro" id="IPR011051">
    <property type="entry name" value="RmlC_Cupin_sf"/>
</dbReference>
<dbReference type="NCBIfam" id="TIGR00125">
    <property type="entry name" value="cyt_tran_rel"/>
    <property type="match status" value="1"/>
</dbReference>